<reference evidence="6" key="1">
    <citation type="submission" date="2015-04" db="EMBL/GenBank/DDBJ databases">
        <title>The genome sequence of the plant pathogenic Rhizarian Plasmodiophora brassicae reveals insights in its biotrophic life cycle and the origin of chitin synthesis.</title>
        <authorList>
            <person name="Schwelm A."/>
            <person name="Fogelqvist J."/>
            <person name="Knaust A."/>
            <person name="Julke S."/>
            <person name="Lilja T."/>
            <person name="Dhandapani V."/>
            <person name="Bonilla-Rosso G."/>
            <person name="Karlsson M."/>
            <person name="Shevchenko A."/>
            <person name="Choi S.R."/>
            <person name="Kim H.G."/>
            <person name="Park J.Y."/>
            <person name="Lim Y.P."/>
            <person name="Ludwig-Muller J."/>
            <person name="Dixelius C."/>
        </authorList>
    </citation>
    <scope>NUCLEOTIDE SEQUENCE</scope>
    <source>
        <tissue evidence="6">Potato root galls</tissue>
    </source>
</reference>
<accession>A0A0H5R3P1</accession>
<comment type="caution">
    <text evidence="4">Lacks conserved residue(s) required for the propagation of feature annotation.</text>
</comment>
<keyword evidence="3 4" id="KW-0009">Actin-binding</keyword>
<dbReference type="GO" id="GO:0007015">
    <property type="term" value="P:actin filament organization"/>
    <property type="evidence" value="ECO:0007669"/>
    <property type="project" value="TreeGrafter"/>
</dbReference>
<keyword evidence="2" id="KW-0067">ATP-binding</keyword>
<evidence type="ECO:0000256" key="2">
    <source>
        <dbReference type="ARBA" id="ARBA00022840"/>
    </source>
</evidence>
<dbReference type="GO" id="GO:0000146">
    <property type="term" value="F:microfilament motor activity"/>
    <property type="evidence" value="ECO:0007669"/>
    <property type="project" value="TreeGrafter"/>
</dbReference>
<keyword evidence="1" id="KW-0547">Nucleotide-binding</keyword>
<evidence type="ECO:0000256" key="1">
    <source>
        <dbReference type="ARBA" id="ARBA00022741"/>
    </source>
</evidence>
<sequence>MKAIGMDDSEREALLQCVAAILHLGNVVFESTGDKQCQVSNPQSLEWAASLFGVDFERLTFVLTKRTLKIRGQGDTCVSLGEDQAFDARDALSKFIYAAMFDWIVSRVNQSMSVGPGEASKVTRSIGILDIFGFEVFEVNSFEQLCINFTNERLQQFFNANTFKLEEELYAAEGIAFEHVSFVDNQPMVDLLTQKPLGIMNLLDEEVVIPQGSDTKFLHKIVENHSSNVNFKTGPKSQADSFVIVHYAGPVVYDVTGFLEKNRDTLTPDALQLLNTSGLPFIAQMFSNSDNMTAKDRKQTLGKQ</sequence>
<name>A0A0H5R3P1_9EUKA</name>
<evidence type="ECO:0000313" key="6">
    <source>
        <dbReference type="EMBL" id="CRZ02659.1"/>
    </source>
</evidence>
<dbReference type="GO" id="GO:0016459">
    <property type="term" value="C:myosin complex"/>
    <property type="evidence" value="ECO:0007669"/>
    <property type="project" value="UniProtKB-KW"/>
</dbReference>
<evidence type="ECO:0000256" key="4">
    <source>
        <dbReference type="PROSITE-ProRule" id="PRU00782"/>
    </source>
</evidence>
<proteinExistence type="inferred from homology"/>
<dbReference type="PROSITE" id="PS51456">
    <property type="entry name" value="MYOSIN_MOTOR"/>
    <property type="match status" value="1"/>
</dbReference>
<dbReference type="SMART" id="SM00242">
    <property type="entry name" value="MYSc"/>
    <property type="match status" value="1"/>
</dbReference>
<dbReference type="PANTHER" id="PTHR13140">
    <property type="entry name" value="MYOSIN"/>
    <property type="match status" value="1"/>
</dbReference>
<dbReference type="GO" id="GO:0005524">
    <property type="term" value="F:ATP binding"/>
    <property type="evidence" value="ECO:0007669"/>
    <property type="project" value="UniProtKB-KW"/>
</dbReference>
<dbReference type="GO" id="GO:0051015">
    <property type="term" value="F:actin filament binding"/>
    <property type="evidence" value="ECO:0007669"/>
    <property type="project" value="TreeGrafter"/>
</dbReference>
<organism evidence="6">
    <name type="scientific">Spongospora subterranea</name>
    <dbReference type="NCBI Taxonomy" id="70186"/>
    <lineage>
        <taxon>Eukaryota</taxon>
        <taxon>Sar</taxon>
        <taxon>Rhizaria</taxon>
        <taxon>Endomyxa</taxon>
        <taxon>Phytomyxea</taxon>
        <taxon>Plasmodiophorida</taxon>
        <taxon>Plasmodiophoridae</taxon>
        <taxon>Spongospora</taxon>
    </lineage>
</organism>
<dbReference type="Gene3D" id="1.20.120.720">
    <property type="entry name" value="Myosin VI head, motor domain, U50 subdomain"/>
    <property type="match status" value="1"/>
</dbReference>
<protein>
    <recommendedName>
        <fullName evidence="5">Myosin motor domain-containing protein</fullName>
    </recommendedName>
</protein>
<dbReference type="InterPro" id="IPR001609">
    <property type="entry name" value="Myosin_head_motor_dom-like"/>
</dbReference>
<dbReference type="EMBL" id="HACM01002217">
    <property type="protein sequence ID" value="CRZ02659.1"/>
    <property type="molecule type" value="Transcribed_RNA"/>
</dbReference>
<keyword evidence="4" id="KW-0518">Myosin</keyword>
<evidence type="ECO:0000259" key="5">
    <source>
        <dbReference type="PROSITE" id="PS51456"/>
    </source>
</evidence>
<dbReference type="SUPFAM" id="SSF52540">
    <property type="entry name" value="P-loop containing nucleoside triphosphate hydrolases"/>
    <property type="match status" value="1"/>
</dbReference>
<dbReference type="AlphaFoldDB" id="A0A0H5R3P1"/>
<dbReference type="GO" id="GO:0016020">
    <property type="term" value="C:membrane"/>
    <property type="evidence" value="ECO:0007669"/>
    <property type="project" value="TreeGrafter"/>
</dbReference>
<dbReference type="Gene3D" id="1.20.58.530">
    <property type="match status" value="1"/>
</dbReference>
<comment type="similarity">
    <text evidence="4">Belongs to the TRAFAC class myosin-kinesin ATPase superfamily. Myosin family.</text>
</comment>
<dbReference type="CDD" id="cd00124">
    <property type="entry name" value="MYSc"/>
    <property type="match status" value="1"/>
</dbReference>
<dbReference type="PRINTS" id="PR00193">
    <property type="entry name" value="MYOSINHEAVY"/>
</dbReference>
<keyword evidence="4" id="KW-0505">Motor protein</keyword>
<dbReference type="InterPro" id="IPR027417">
    <property type="entry name" value="P-loop_NTPase"/>
</dbReference>
<dbReference type="PANTHER" id="PTHR13140:SF706">
    <property type="entry name" value="DILUTE CLASS UNCONVENTIONAL MYOSIN, ISOFORM C"/>
    <property type="match status" value="1"/>
</dbReference>
<dbReference type="GO" id="GO:0005737">
    <property type="term" value="C:cytoplasm"/>
    <property type="evidence" value="ECO:0007669"/>
    <property type="project" value="TreeGrafter"/>
</dbReference>
<feature type="domain" description="Myosin motor" evidence="5">
    <location>
        <begin position="1"/>
        <end position="304"/>
    </location>
</feature>
<evidence type="ECO:0000256" key="3">
    <source>
        <dbReference type="ARBA" id="ARBA00023203"/>
    </source>
</evidence>
<dbReference type="Pfam" id="PF00063">
    <property type="entry name" value="Myosin_head"/>
    <property type="match status" value="1"/>
</dbReference>